<evidence type="ECO:0000256" key="1">
    <source>
        <dbReference type="SAM" id="Phobius"/>
    </source>
</evidence>
<comment type="caution">
    <text evidence="4">The sequence shown here is derived from an EMBL/GenBank/DDBJ whole genome shotgun (WGS) entry which is preliminary data.</text>
</comment>
<evidence type="ECO:0000313" key="4">
    <source>
        <dbReference type="EMBL" id="THF52998.1"/>
    </source>
</evidence>
<evidence type="ECO:0000313" key="5">
    <source>
        <dbReference type="Proteomes" id="UP000307507"/>
    </source>
</evidence>
<name>A0A4S4A3X1_9FLAO</name>
<proteinExistence type="predicted"/>
<evidence type="ECO:0000259" key="2">
    <source>
        <dbReference type="Pfam" id="PF04773"/>
    </source>
</evidence>
<accession>A0A4S4A3X1</accession>
<gene>
    <name evidence="4" type="ORF">E6C50_01970</name>
</gene>
<keyword evidence="1" id="KW-1133">Transmembrane helix</keyword>
<feature type="domain" description="Protein FecR C-terminal" evidence="3">
    <location>
        <begin position="319"/>
        <end position="382"/>
    </location>
</feature>
<dbReference type="Pfam" id="PF04773">
    <property type="entry name" value="FecR"/>
    <property type="match status" value="1"/>
</dbReference>
<reference evidence="4 5" key="1">
    <citation type="submission" date="2019-04" db="EMBL/GenBank/DDBJ databases">
        <title>Flavobacterium sp. nov. isolated from construction timber.</title>
        <authorList>
            <person name="Lin S.-Y."/>
            <person name="Chang C.-T."/>
            <person name="Young C.-C."/>
        </authorList>
    </citation>
    <scope>NUCLEOTIDE SEQUENCE [LARGE SCALE GENOMIC DNA]</scope>
    <source>
        <strain evidence="4 5">CC-CTC003</strain>
    </source>
</reference>
<dbReference type="AlphaFoldDB" id="A0A4S4A3X1"/>
<feature type="transmembrane region" description="Helical" evidence="1">
    <location>
        <begin position="88"/>
        <end position="107"/>
    </location>
</feature>
<dbReference type="Proteomes" id="UP000307507">
    <property type="component" value="Unassembled WGS sequence"/>
</dbReference>
<dbReference type="Gene3D" id="2.60.120.1440">
    <property type="match status" value="1"/>
</dbReference>
<dbReference type="InterPro" id="IPR012373">
    <property type="entry name" value="Ferrdict_sens_TM"/>
</dbReference>
<dbReference type="Pfam" id="PF16344">
    <property type="entry name" value="FecR_C"/>
    <property type="match status" value="1"/>
</dbReference>
<dbReference type="GO" id="GO:0016989">
    <property type="term" value="F:sigma factor antagonist activity"/>
    <property type="evidence" value="ECO:0007669"/>
    <property type="project" value="TreeGrafter"/>
</dbReference>
<feature type="domain" description="FecR protein" evidence="2">
    <location>
        <begin position="179"/>
        <end position="270"/>
    </location>
</feature>
<dbReference type="PIRSF" id="PIRSF018266">
    <property type="entry name" value="FecR"/>
    <property type="match status" value="1"/>
</dbReference>
<dbReference type="OrthoDB" id="649666at2"/>
<dbReference type="InterPro" id="IPR006860">
    <property type="entry name" value="FecR"/>
</dbReference>
<dbReference type="PANTHER" id="PTHR30273:SF2">
    <property type="entry name" value="PROTEIN FECR"/>
    <property type="match status" value="1"/>
</dbReference>
<keyword evidence="5" id="KW-1185">Reference proteome</keyword>
<dbReference type="Gene3D" id="3.55.50.30">
    <property type="match status" value="1"/>
</dbReference>
<organism evidence="4 5">
    <name type="scientific">Flavobacterium supellecticarium</name>
    <dbReference type="NCBI Taxonomy" id="2565924"/>
    <lineage>
        <taxon>Bacteria</taxon>
        <taxon>Pseudomonadati</taxon>
        <taxon>Bacteroidota</taxon>
        <taxon>Flavobacteriia</taxon>
        <taxon>Flavobacteriales</taxon>
        <taxon>Flavobacteriaceae</taxon>
        <taxon>Flavobacterium</taxon>
    </lineage>
</organism>
<protein>
    <submittedName>
        <fullName evidence="4">DUF4974 domain-containing protein</fullName>
    </submittedName>
</protein>
<dbReference type="EMBL" id="SSNZ01000001">
    <property type="protein sequence ID" value="THF52998.1"/>
    <property type="molecule type" value="Genomic_DNA"/>
</dbReference>
<keyword evidence="1" id="KW-0472">Membrane</keyword>
<keyword evidence="1" id="KW-0812">Transmembrane</keyword>
<evidence type="ECO:0000259" key="3">
    <source>
        <dbReference type="Pfam" id="PF16344"/>
    </source>
</evidence>
<dbReference type="InterPro" id="IPR032508">
    <property type="entry name" value="FecR_C"/>
</dbReference>
<sequence>MEIPKDIHEVYDRFLKNQCTVDELQELFRYFGTSSETELLELIKSRSAELMSNELADDPERIETLGTIQSKIEKRLFGRKRKVIPFKYIVSVAAAILLTMVISLFLIRYKRTPVINEINTHIVQEDILPGGNKATLILSNGKTINLDEQKQEIIIGDSSLNYGDGTTLATTVNVETAILKTPRAGQYDIVLPDGTKVSLNAESSLEYPVKFTGSERRVKLNGEGYFEVAHDKSKPFHVETKNQDVQVLGTVFNIQSYTEKEATTLFSGKVHVENTTTKKSATLTPGQNAVATSTSLNVQNIDLHDFAMWKKGRFGGSSKSLIEVLTEIERWYDIDIKMNKNISNSERAYISISRKENLSVVLDGIGQTYGVNFQIKGKEVIIQPK</sequence>
<dbReference type="PANTHER" id="PTHR30273">
    <property type="entry name" value="PERIPLASMIC SIGNAL SENSOR AND SIGMA FACTOR ACTIVATOR FECR-RELATED"/>
    <property type="match status" value="1"/>
</dbReference>